<accession>A0A7S1F3B0</accession>
<evidence type="ECO:0000256" key="2">
    <source>
        <dbReference type="SAM" id="MobiDB-lite"/>
    </source>
</evidence>
<evidence type="ECO:0008006" key="5">
    <source>
        <dbReference type="Google" id="ProtNLM"/>
    </source>
</evidence>
<feature type="transmembrane region" description="Helical" evidence="3">
    <location>
        <begin position="105"/>
        <end position="130"/>
    </location>
</feature>
<feature type="transmembrane region" description="Helical" evidence="3">
    <location>
        <begin position="460"/>
        <end position="482"/>
    </location>
</feature>
<organism evidence="4">
    <name type="scientific">Noctiluca scintillans</name>
    <name type="common">Sea sparkle</name>
    <name type="synonym">Red tide dinoflagellate</name>
    <dbReference type="NCBI Taxonomy" id="2966"/>
    <lineage>
        <taxon>Eukaryota</taxon>
        <taxon>Sar</taxon>
        <taxon>Alveolata</taxon>
        <taxon>Dinophyceae</taxon>
        <taxon>Noctilucales</taxon>
        <taxon>Noctilucaceae</taxon>
        <taxon>Noctiluca</taxon>
    </lineage>
</organism>
<proteinExistence type="inferred from homology"/>
<dbReference type="Pfam" id="PF14997">
    <property type="entry name" value="CECR6_TMEM121"/>
    <property type="match status" value="1"/>
</dbReference>
<feature type="transmembrane region" description="Helical" evidence="3">
    <location>
        <begin position="150"/>
        <end position="168"/>
    </location>
</feature>
<comment type="similarity">
    <text evidence="1">Belongs to the TMEM121 family.</text>
</comment>
<name>A0A7S1F3B0_NOCSC</name>
<evidence type="ECO:0000313" key="4">
    <source>
        <dbReference type="EMBL" id="CAD8840507.1"/>
    </source>
</evidence>
<gene>
    <name evidence="4" type="ORF">NSCI0253_LOCUS14855</name>
</gene>
<feature type="region of interest" description="Disordered" evidence="2">
    <location>
        <begin position="534"/>
        <end position="590"/>
    </location>
</feature>
<dbReference type="AlphaFoldDB" id="A0A7S1F3B0"/>
<dbReference type="EMBL" id="HBFQ01021265">
    <property type="protein sequence ID" value="CAD8840507.1"/>
    <property type="molecule type" value="Transcribed_RNA"/>
</dbReference>
<feature type="transmembrane region" description="Helical" evidence="3">
    <location>
        <begin position="218"/>
        <end position="234"/>
    </location>
</feature>
<evidence type="ECO:0000256" key="3">
    <source>
        <dbReference type="SAM" id="Phobius"/>
    </source>
</evidence>
<feature type="transmembrane region" description="Helical" evidence="3">
    <location>
        <begin position="417"/>
        <end position="439"/>
    </location>
</feature>
<sequence>MEDAWRFCSNRASRRSRSADYVREHIQRHADFGSAALRSAGSGDIPHELELCPDDPSSSSRRGRFSQKLPKESVVPALQSTFHAVSTFAASRVSLHTPKLGSMPFWVFSSFLVVLFGSAVTIDALLLVVMIAADMRGTQLVSPGIEIVNYFWLGFQALMGFDVLCTYLRYYRGCYNHTTDLSHGAQNSMLVSSSSFPQPVAWQFVTWCLKVELTPRKYLFLLALVLPMNVLLYYRDIGKVVYEPSVLTAFDVDGLLYSWPEGGGLRIGEETWAVDLISTNETLKVLLSDECYEPGSPEFQLMFKLRGDEIPKQAYCESTLGSMVSEAFRRTYPEMTWGHDDDIWEEGFEFAVRFFGAIGAVVADRQMGKGGFLEDMVDIFDMYMLAFSDKDQMIEGRHLFSNEVGPFWVRILCFHTWVWVCLWIAYVSLIFRALLLIGFTPSWVSEFIESRMVAREFQQIVSILMSLLFLEIPFILIRWFAWFDYNVPISVLALKNLFGLARDVHILGLDCCFVDRDARRRGLWKCLRQLTRSGSKQPLEEEEPGVAESGEARDGSAEEELEDGAQTAPGSAGPEIPSSRGGSRIAPHRV</sequence>
<reference evidence="4" key="1">
    <citation type="submission" date="2021-01" db="EMBL/GenBank/DDBJ databases">
        <authorList>
            <person name="Corre E."/>
            <person name="Pelletier E."/>
            <person name="Niang G."/>
            <person name="Scheremetjew M."/>
            <person name="Finn R."/>
            <person name="Kale V."/>
            <person name="Holt S."/>
            <person name="Cochrane G."/>
            <person name="Meng A."/>
            <person name="Brown T."/>
            <person name="Cohen L."/>
        </authorList>
    </citation>
    <scope>NUCLEOTIDE SEQUENCE</scope>
</reference>
<keyword evidence="3" id="KW-1133">Transmembrane helix</keyword>
<dbReference type="InterPro" id="IPR032776">
    <property type="entry name" value="CECR6/TMEM121"/>
</dbReference>
<keyword evidence="3" id="KW-0812">Transmembrane</keyword>
<evidence type="ECO:0000256" key="1">
    <source>
        <dbReference type="ARBA" id="ARBA00007711"/>
    </source>
</evidence>
<protein>
    <recommendedName>
        <fullName evidence="5">Transmembrane protein</fullName>
    </recommendedName>
</protein>
<keyword evidence="3" id="KW-0472">Membrane</keyword>